<evidence type="ECO:0000256" key="1">
    <source>
        <dbReference type="SAM" id="MobiDB-lite"/>
    </source>
</evidence>
<reference evidence="5 6" key="1">
    <citation type="submission" date="2016-07" db="EMBL/GenBank/DDBJ databases">
        <title>Pervasive Adenine N6-methylation of Active Genes in Fungi.</title>
        <authorList>
            <consortium name="DOE Joint Genome Institute"/>
            <person name="Mondo S.J."/>
            <person name="Dannebaum R.O."/>
            <person name="Kuo R.C."/>
            <person name="Labutti K."/>
            <person name="Haridas S."/>
            <person name="Kuo A."/>
            <person name="Salamov A."/>
            <person name="Ahrendt S.R."/>
            <person name="Lipzen A."/>
            <person name="Sullivan W."/>
            <person name="Andreopoulos W.B."/>
            <person name="Clum A."/>
            <person name="Lindquist E."/>
            <person name="Daum C."/>
            <person name="Ramamoorthy G.K."/>
            <person name="Gryganskyi A."/>
            <person name="Culley D."/>
            <person name="Magnuson J.K."/>
            <person name="James T.Y."/>
            <person name="O'Malley M.A."/>
            <person name="Stajich J.E."/>
            <person name="Spatafora J.W."/>
            <person name="Visel A."/>
            <person name="Grigoriev I.V."/>
        </authorList>
    </citation>
    <scope>NUCLEOTIDE SEQUENCE [LARGE SCALE GENOMIC DNA]</scope>
    <source>
        <strain evidence="5 6">NRRL 2496</strain>
    </source>
</reference>
<accession>A0A1X2HC91</accession>
<dbReference type="InterPro" id="IPR035892">
    <property type="entry name" value="C2_domain_sf"/>
</dbReference>
<dbReference type="SUPFAM" id="SSF49562">
    <property type="entry name" value="C2 domain (Calcium/lipid-binding domain, CaLB)"/>
    <property type="match status" value="1"/>
</dbReference>
<dbReference type="PROSITE" id="PS51258">
    <property type="entry name" value="MHD1"/>
    <property type="match status" value="1"/>
</dbReference>
<dbReference type="PANTHER" id="PTHR47263:SF1">
    <property type="entry name" value="C2 DOMAIN PROTEIN (AFU_ORTHOLOGUE AFUA_7G02350)"/>
    <property type="match status" value="1"/>
</dbReference>
<dbReference type="Gene3D" id="2.60.40.150">
    <property type="entry name" value="C2 domain"/>
    <property type="match status" value="1"/>
</dbReference>
<dbReference type="FunCoup" id="A0A1X2HC91">
    <property type="interactions" value="24"/>
</dbReference>
<dbReference type="OMA" id="VLKSPKW"/>
<protein>
    <submittedName>
        <fullName evidence="5">Uncharacterized protein</fullName>
    </submittedName>
</protein>
<dbReference type="InParanoid" id="A0A1X2HC91"/>
<dbReference type="InterPro" id="IPR014772">
    <property type="entry name" value="Munc13_dom-2"/>
</dbReference>
<dbReference type="Proteomes" id="UP000242180">
    <property type="component" value="Unassembled WGS sequence"/>
</dbReference>
<dbReference type="STRING" id="13706.A0A1X2HC91"/>
<dbReference type="PROSITE" id="PS50004">
    <property type="entry name" value="C2"/>
    <property type="match status" value="1"/>
</dbReference>
<dbReference type="SMART" id="SM00239">
    <property type="entry name" value="C2"/>
    <property type="match status" value="1"/>
</dbReference>
<feature type="domain" description="MHD2" evidence="4">
    <location>
        <begin position="1032"/>
        <end position="1148"/>
    </location>
</feature>
<name>A0A1X2HC91_SYNRA</name>
<dbReference type="PROSITE" id="PS51259">
    <property type="entry name" value="MHD2"/>
    <property type="match status" value="1"/>
</dbReference>
<dbReference type="Pfam" id="PF00168">
    <property type="entry name" value="C2"/>
    <property type="match status" value="1"/>
</dbReference>
<dbReference type="PANTHER" id="PTHR47263">
    <property type="entry name" value="ADENYLATE CYCLASE ACTIVATION PROTEIN GIT1"/>
    <property type="match status" value="1"/>
</dbReference>
<dbReference type="Gene3D" id="1.10.357.50">
    <property type="match status" value="1"/>
</dbReference>
<keyword evidence="6" id="KW-1185">Reference proteome</keyword>
<evidence type="ECO:0000313" key="6">
    <source>
        <dbReference type="Proteomes" id="UP000242180"/>
    </source>
</evidence>
<gene>
    <name evidence="5" type="ORF">BCR43DRAFT_459751</name>
</gene>
<dbReference type="InterPro" id="IPR010439">
    <property type="entry name" value="MUN_dom"/>
</dbReference>
<dbReference type="AlphaFoldDB" id="A0A1X2HC91"/>
<feature type="domain" description="MHD1" evidence="3">
    <location>
        <begin position="625"/>
        <end position="744"/>
    </location>
</feature>
<evidence type="ECO:0000259" key="4">
    <source>
        <dbReference type="PROSITE" id="PS51259"/>
    </source>
</evidence>
<feature type="domain" description="C2" evidence="2">
    <location>
        <begin position="828"/>
        <end position="943"/>
    </location>
</feature>
<evidence type="ECO:0000259" key="3">
    <source>
        <dbReference type="PROSITE" id="PS51258"/>
    </source>
</evidence>
<dbReference type="Pfam" id="PF06292">
    <property type="entry name" value="MUN"/>
    <property type="match status" value="1"/>
</dbReference>
<dbReference type="OrthoDB" id="2015333at2759"/>
<dbReference type="EMBL" id="MCGN01000006">
    <property type="protein sequence ID" value="ORY95824.1"/>
    <property type="molecule type" value="Genomic_DNA"/>
</dbReference>
<dbReference type="Gene3D" id="1.20.58.1100">
    <property type="match status" value="1"/>
</dbReference>
<evidence type="ECO:0000259" key="2">
    <source>
        <dbReference type="PROSITE" id="PS50004"/>
    </source>
</evidence>
<proteinExistence type="predicted"/>
<sequence length="1148" mass="131716">MEAKTGSKLRRSGRKTRTVNPMAVYDFTLRCAIRACLEQQSGTLTSSASGASQAKPARSDRHSIHMGVSGVLGSLTDKFGDEAKSDKLTREIVRGLLKRLDDVKRTSTDRTYLNVLAVFTKNNLQSQRYKPTGSVNDLVISFLKTSESELRKVDPNPAVWYEQLNQYIARFAELVIQTIQEDAPSSATPELMEKLNNFIDPPNKSSARRRESERKQPPGSPGSPMPQNDPLDLLENFPMVKTVQNLFQVSNADHRRKLQELKPICTESAFLLDLKKCINNIHTNQSFPGRREDFPNQQAYDNWQRREIKQLTELMNTLMLMKPNLAISAASETDVGNANLLGGRNSLPNDGSTPPRVDSAPSPFTYIPNDPRSYFRLLMNMCVDYDTDVIPDSERAKISVLSQQSDELLRECWKTWRLSAPFRAVLYLELVKARFDDEKLELDDVRDASRALDKVIKENDTSNWAINDRESLIRSYEGLNQTLLHALEDALSEYWKISPDWVYDLVGMLDKIYENPAYLEDHSDPNLAFLRLEETVEGAAVARWRSLEKTLSDNSQDNLSNLLALADKLTKELVSISKRRFKTPVKGVLPIPGIVMARHMPFFALEMENWAYSPEAQDAPVEVTFELYNKVLSLKRLYDQYGPKQKSALFKVESWFLQHVRRWLKTTNAATVEWVENAIRQDEFKPVNDAATHSSSIVDLFSMFHQAVDFVQNLQWPNELQRCRFFTALGKVIAVALEHYTSILEMLIFEEINPPSDQNEARASSGTFLDRARYQFYGNNRNSKDEEVPTNFTPELCIMINDIEAARSRLDRLYQIMDVDETAELMREYGSPAVEKTEQTNFLYSIKVVRAENLQALDANGLSDPYAVLEINKTEIGKTRTVYKTLNPRWDHTFDVWLNERNVEALALVYDEDMIGANQECGSVWFKLSPDYFDDYQEHELSLSLHPQGKILLRISLVGEKDDIQFWFVKAFRTLKRAEADAAGLIVDKMGRYMRQCLSRRTLDKLLRKDRSFFSSFSRTNKHVEPTLNECEDAIAPLLDYLETNLAILNNHLSETNMQLVVLRIWKEILLTLEAVLRPPLEHQQSDIKPLDEYEEHVVLKWLELLKVFFNGGEDGDAIPLDKLENKQYCSLINDVRHNRDSQLMIES</sequence>
<dbReference type="InterPro" id="IPR000008">
    <property type="entry name" value="C2_dom"/>
</dbReference>
<feature type="region of interest" description="Disordered" evidence="1">
    <location>
        <begin position="340"/>
        <end position="363"/>
    </location>
</feature>
<evidence type="ECO:0000313" key="5">
    <source>
        <dbReference type="EMBL" id="ORY95824.1"/>
    </source>
</evidence>
<dbReference type="InterPro" id="IPR014770">
    <property type="entry name" value="Munc13_1"/>
</dbReference>
<dbReference type="InterPro" id="IPR052811">
    <property type="entry name" value="Glucose_resp_signaling"/>
</dbReference>
<feature type="region of interest" description="Disordered" evidence="1">
    <location>
        <begin position="196"/>
        <end position="232"/>
    </location>
</feature>
<organism evidence="5 6">
    <name type="scientific">Syncephalastrum racemosum</name>
    <name type="common">Filamentous fungus</name>
    <dbReference type="NCBI Taxonomy" id="13706"/>
    <lineage>
        <taxon>Eukaryota</taxon>
        <taxon>Fungi</taxon>
        <taxon>Fungi incertae sedis</taxon>
        <taxon>Mucoromycota</taxon>
        <taxon>Mucoromycotina</taxon>
        <taxon>Mucoromycetes</taxon>
        <taxon>Mucorales</taxon>
        <taxon>Syncephalastraceae</taxon>
        <taxon>Syncephalastrum</taxon>
    </lineage>
</organism>
<comment type="caution">
    <text evidence="5">The sequence shown here is derived from an EMBL/GenBank/DDBJ whole genome shotgun (WGS) entry which is preliminary data.</text>
</comment>